<name>A0A1H1HTS7_NATTX</name>
<sequence>MNSRPIRSWLIRGIVLGTLVGVVGYALQRTRSSLDPSASGSETDVITERHATAALVRRRVDPAGLESLREHVAETVVDGDPNRLLGLEAVTTASLFLTGEREEPELVWYVEGPRSAAAWDDRQLENAFPIDHEAILEDGDQWIDRELLVHAVHPERPRTATGGERLVASGDELERDVELVRLPLESGYPERLAEAFAGVTRRVVDGELELDRIENWSAEMLEAEAMFTESIFLERSADGYTLWQYMEAEDMDGVYEAYYDTWNPVARVAEVVVGRVLEEPDRILSLPLGTDTELLAHAVDPDRPLQVEDC</sequence>
<gene>
    <name evidence="2" type="ORF">SAMN04489842_3015</name>
</gene>
<dbReference type="AlphaFoldDB" id="A0A1H1HTS7"/>
<dbReference type="RefSeq" id="WP_090383479.1">
    <property type="nucleotide sequence ID" value="NZ_FNLC01000003.1"/>
</dbReference>
<dbReference type="OrthoDB" id="161889at2157"/>
<proteinExistence type="predicted"/>
<accession>A0A1H1HTS7</accession>
<keyword evidence="3" id="KW-1185">Reference proteome</keyword>
<evidence type="ECO:0000313" key="2">
    <source>
        <dbReference type="EMBL" id="SDR28456.1"/>
    </source>
</evidence>
<protein>
    <submittedName>
        <fullName evidence="2">Uncharacterized protein</fullName>
    </submittedName>
</protein>
<evidence type="ECO:0000256" key="1">
    <source>
        <dbReference type="SAM" id="Phobius"/>
    </source>
</evidence>
<dbReference type="EMBL" id="FNLC01000003">
    <property type="protein sequence ID" value="SDR28456.1"/>
    <property type="molecule type" value="Genomic_DNA"/>
</dbReference>
<keyword evidence="1" id="KW-1133">Transmembrane helix</keyword>
<organism evidence="2 3">
    <name type="scientific">Natronobacterium texcoconense</name>
    <dbReference type="NCBI Taxonomy" id="1095778"/>
    <lineage>
        <taxon>Archaea</taxon>
        <taxon>Methanobacteriati</taxon>
        <taxon>Methanobacteriota</taxon>
        <taxon>Stenosarchaea group</taxon>
        <taxon>Halobacteria</taxon>
        <taxon>Halobacteriales</taxon>
        <taxon>Natrialbaceae</taxon>
        <taxon>Natronobacterium</taxon>
    </lineage>
</organism>
<reference evidence="3" key="1">
    <citation type="submission" date="2016-10" db="EMBL/GenBank/DDBJ databases">
        <authorList>
            <person name="Varghese N."/>
            <person name="Submissions S."/>
        </authorList>
    </citation>
    <scope>NUCLEOTIDE SEQUENCE [LARGE SCALE GENOMIC DNA]</scope>
    <source>
        <strain evidence="3">DSM 24767</strain>
    </source>
</reference>
<keyword evidence="1" id="KW-0812">Transmembrane</keyword>
<feature type="transmembrane region" description="Helical" evidence="1">
    <location>
        <begin position="9"/>
        <end position="27"/>
    </location>
</feature>
<evidence type="ECO:0000313" key="3">
    <source>
        <dbReference type="Proteomes" id="UP000198848"/>
    </source>
</evidence>
<keyword evidence="1" id="KW-0472">Membrane</keyword>
<dbReference type="Proteomes" id="UP000198848">
    <property type="component" value="Unassembled WGS sequence"/>
</dbReference>